<proteinExistence type="predicted"/>
<feature type="region of interest" description="Disordered" evidence="1">
    <location>
        <begin position="145"/>
        <end position="180"/>
    </location>
</feature>
<accession>A0A0G4GJ36</accession>
<name>A0A0G4GJ36_9ALVE</name>
<gene>
    <name evidence="2" type="ORF">Cvel_22113</name>
</gene>
<organism evidence="2">
    <name type="scientific">Chromera velia CCMP2878</name>
    <dbReference type="NCBI Taxonomy" id="1169474"/>
    <lineage>
        <taxon>Eukaryota</taxon>
        <taxon>Sar</taxon>
        <taxon>Alveolata</taxon>
        <taxon>Colpodellida</taxon>
        <taxon>Chromeraceae</taxon>
        <taxon>Chromera</taxon>
    </lineage>
</organism>
<dbReference type="VEuPathDB" id="CryptoDB:Cvel_22113"/>
<evidence type="ECO:0000313" key="2">
    <source>
        <dbReference type="EMBL" id="CEM29852.1"/>
    </source>
</evidence>
<sequence>MERFDEGAVVVKADAEVPPPIEGRGGRKSLIVRRSGGAWFPTQVVRQLKRRIDVVALKPNSSGTGWEKESLTEVDDRKGDEILETFRFSEGMQIPEDVISRVRGGQEGSGDAFPEEGARVPDEAAWLPGITEEEEDDGIERVSIDPDDSLFGENAFPEGFRDEGGEEEKSECAEPVSLSPDTEKEMASYVCLNRKARRQKMRALRERRWQEAEKAAAERLDRALSVVLNVQQAAKAKELLQREENAAKGHLTATDEEIRAGLFRESDEKEFRRWLECGVFSLDEILSREDARQKGVKPLTLRMVRTWKLKNGERVPKSRLVVRGFEDKRPLLETYSGTADSGLVRAAIMWALTQGLQAAKTDVTTAFL</sequence>
<dbReference type="EMBL" id="CDMZ01001262">
    <property type="protein sequence ID" value="CEM29852.1"/>
    <property type="molecule type" value="Genomic_DNA"/>
</dbReference>
<evidence type="ECO:0000256" key="1">
    <source>
        <dbReference type="SAM" id="MobiDB-lite"/>
    </source>
</evidence>
<dbReference type="PhylomeDB" id="A0A0G4GJ36"/>
<reference evidence="2" key="1">
    <citation type="submission" date="2014-11" db="EMBL/GenBank/DDBJ databases">
        <authorList>
            <person name="Otto D Thomas"/>
            <person name="Naeem Raeece"/>
        </authorList>
    </citation>
    <scope>NUCLEOTIDE SEQUENCE</scope>
</reference>
<dbReference type="AlphaFoldDB" id="A0A0G4GJ36"/>
<evidence type="ECO:0008006" key="3">
    <source>
        <dbReference type="Google" id="ProtNLM"/>
    </source>
</evidence>
<protein>
    <recommendedName>
        <fullName evidence="3">Reverse transcriptase Ty1/copia-type domain-containing protein</fullName>
    </recommendedName>
</protein>